<keyword evidence="1" id="KW-1133">Transmembrane helix</keyword>
<organism evidence="2">
    <name type="scientific">Dichotomosiphon tuberosus</name>
    <dbReference type="NCBI Taxonomy" id="118263"/>
    <lineage>
        <taxon>Eukaryota</taxon>
        <taxon>Viridiplantae</taxon>
        <taxon>Chlorophyta</taxon>
        <taxon>core chlorophytes</taxon>
        <taxon>Ulvophyceae</taxon>
        <taxon>TCBD clade</taxon>
        <taxon>Bryopsidales</taxon>
        <taxon>Halimedineae</taxon>
        <taxon>Dichotomosiphonaceae</taxon>
        <taxon>Dichotomosiphon</taxon>
    </lineage>
</organism>
<feature type="transmembrane region" description="Helical" evidence="1">
    <location>
        <begin position="93"/>
        <end position="115"/>
    </location>
</feature>
<accession>A0A386AWT2</accession>
<dbReference type="EMBL" id="MH591081">
    <property type="protein sequence ID" value="AYC63821.1"/>
    <property type="molecule type" value="Genomic_DNA"/>
</dbReference>
<evidence type="ECO:0000313" key="2">
    <source>
        <dbReference type="EMBL" id="AYC63821.1"/>
    </source>
</evidence>
<sequence length="121" mass="13920">MSFSDDLPNKIKSSISSQKICKAYQPLLSICPPDASMDNDIIYTDSGFCPSHLSLFLEQLPYIRENSYHKQLAEKNNIFLRDGQRNILQREKLILGILMFALIILSSFIYCLRLFPEENSV</sequence>
<name>A0A386AWT2_9CHLO</name>
<proteinExistence type="predicted"/>
<keyword evidence="1" id="KW-0472">Membrane</keyword>
<reference evidence="2" key="1">
    <citation type="submission" date="2018-07" db="EMBL/GenBank/DDBJ databases">
        <authorList>
            <person name="Quirk P.G."/>
            <person name="Krulwich T.A."/>
        </authorList>
    </citation>
    <scope>NUCLEOTIDE SEQUENCE</scope>
</reference>
<keyword evidence="1" id="KW-0812">Transmembrane</keyword>
<dbReference type="AlphaFoldDB" id="A0A386AWT2"/>
<evidence type="ECO:0000256" key="1">
    <source>
        <dbReference type="SAM" id="Phobius"/>
    </source>
</evidence>
<keyword evidence="2" id="KW-0934">Plastid</keyword>
<keyword evidence="2" id="KW-0150">Chloroplast</keyword>
<reference evidence="2" key="2">
    <citation type="journal article" date="2019" name="Mol. Phylogenet. Evol.">
        <title>Reassessment of the classification of bryopsidales (chlorophyta) based on chloroplast phylogenomic analyses.</title>
        <authorList>
            <person name="Cremen M.C."/>
            <person name="Leliaert F."/>
            <person name="West J."/>
            <person name="Lam D.W."/>
            <person name="Shimada S."/>
            <person name="Lopez-Bautista J.M."/>
            <person name="Verbruggen H."/>
        </authorList>
    </citation>
    <scope>NUCLEOTIDE SEQUENCE</scope>
</reference>
<protein>
    <submittedName>
        <fullName evidence="2">Uncharacterized protein</fullName>
    </submittedName>
</protein>
<geneLocation type="chloroplast" evidence="2"/>
<gene>
    <name evidence="2" type="primary">orf121</name>
</gene>